<comment type="subcellular location">
    <subcellularLocation>
        <location evidence="2">Cytoplasm</location>
    </subcellularLocation>
    <subcellularLocation>
        <location evidence="1">Nucleus</location>
    </subcellularLocation>
</comment>
<evidence type="ECO:0000256" key="9">
    <source>
        <dbReference type="PROSITE-ProRule" id="PRU00176"/>
    </source>
</evidence>
<dbReference type="InParanoid" id="A0A251U0H6"/>
<evidence type="ECO:0000259" key="10">
    <source>
        <dbReference type="PROSITE" id="PS50102"/>
    </source>
</evidence>
<dbReference type="Gene3D" id="3.30.70.330">
    <property type="match status" value="4"/>
</dbReference>
<keyword evidence="5" id="KW-0677">Repeat</keyword>
<reference evidence="11" key="3">
    <citation type="submission" date="2020-06" db="EMBL/GenBank/DDBJ databases">
        <title>Helianthus annuus Genome sequencing and assembly Release 2.</title>
        <authorList>
            <person name="Gouzy J."/>
            <person name="Langlade N."/>
            <person name="Munos S."/>
        </authorList>
    </citation>
    <scope>NUCLEOTIDE SEQUENCE</scope>
    <source>
        <tissue evidence="11">Leaves</tissue>
    </source>
</reference>
<evidence type="ECO:0000313" key="11">
    <source>
        <dbReference type="EMBL" id="KAF5793344.1"/>
    </source>
</evidence>
<comment type="similarity">
    <text evidence="3">Belongs to the polyadenylate-binding protein type-1 family.</text>
</comment>
<keyword evidence="13" id="KW-1185">Reference proteome</keyword>
<keyword evidence="7" id="KW-0539">Nucleus</keyword>
<dbReference type="GO" id="GO:0008266">
    <property type="term" value="F:poly(U) RNA binding"/>
    <property type="evidence" value="ECO:0000318"/>
    <property type="project" value="GO_Central"/>
</dbReference>
<feature type="domain" description="RRM" evidence="10">
    <location>
        <begin position="288"/>
        <end position="364"/>
    </location>
</feature>
<evidence type="ECO:0000256" key="7">
    <source>
        <dbReference type="ARBA" id="ARBA00023242"/>
    </source>
</evidence>
<gene>
    <name evidence="12" type="ORF">HannXRQ_Chr09g0276081</name>
    <name evidence="11" type="ORF">HanXRQr2_Chr09g0416411</name>
</gene>
<dbReference type="GO" id="GO:0008143">
    <property type="term" value="F:poly(A) binding"/>
    <property type="evidence" value="ECO:0000318"/>
    <property type="project" value="GO_Central"/>
</dbReference>
<evidence type="ECO:0000313" key="13">
    <source>
        <dbReference type="Proteomes" id="UP000215914"/>
    </source>
</evidence>
<dbReference type="GO" id="GO:1990904">
    <property type="term" value="C:ribonucleoprotein complex"/>
    <property type="evidence" value="ECO:0000318"/>
    <property type="project" value="GO_Central"/>
</dbReference>
<reference evidence="12" key="2">
    <citation type="submission" date="2017-02" db="EMBL/GenBank/DDBJ databases">
        <title>Sunflower complete genome.</title>
        <authorList>
            <person name="Langlade N."/>
            <person name="Munos S."/>
        </authorList>
    </citation>
    <scope>NUCLEOTIDE SEQUENCE [LARGE SCALE GENOMIC DNA]</scope>
    <source>
        <tissue evidence="12">Leaves</tissue>
    </source>
</reference>
<feature type="domain" description="RRM" evidence="10">
    <location>
        <begin position="16"/>
        <end position="94"/>
    </location>
</feature>
<sequence length="432" mass="48607">MANFTHLPIIPPPRLFSLYAGDLHHHVTERDLYTLFSIIGPVHNIHLFRHPFSHKSLCYAFIHFYFPHYAAVALNSLNHIELRGKPIRLMWVQRDPVLRKLGIGNLFVKNLDSSVNDAELQEVFEVFGVISSCKIARDGDGVSKGFGFIQFCSEYSASCALSALNGSVLHGKILTVAKFLKKSERKEPQFTNVYVKNLDKDFTESSLREKFSEYGKITSAVIMNDAEGKSRGFGFVNFESHESAMKAIDGLNGAEIGTKKWFVGKAMTKSQRAEFLRRSHVKQKPNVSNLIVRNLASFVTENDLKQVFGAFGNVTFVKVSYRNGVSSGMACICFSKPEEARKAIAFLNGCFYNGKYMSVSLAWHKEEQAKHLQTLLALRYKPPVAYKVPNLQKLEEKKVRKEVLANKESSCDCDVDGFVLVDKPAGNSEWDV</sequence>
<dbReference type="InterPro" id="IPR035979">
    <property type="entry name" value="RBD_domain_sf"/>
</dbReference>
<dbReference type="Proteomes" id="UP000215914">
    <property type="component" value="Chromosome 9"/>
</dbReference>
<evidence type="ECO:0000256" key="1">
    <source>
        <dbReference type="ARBA" id="ARBA00004123"/>
    </source>
</evidence>
<evidence type="ECO:0000256" key="5">
    <source>
        <dbReference type="ARBA" id="ARBA00022737"/>
    </source>
</evidence>
<dbReference type="GO" id="GO:0005634">
    <property type="term" value="C:nucleus"/>
    <property type="evidence" value="ECO:0000318"/>
    <property type="project" value="GO_Central"/>
</dbReference>
<dbReference type="SUPFAM" id="SSF54928">
    <property type="entry name" value="RNA-binding domain, RBD"/>
    <property type="match status" value="2"/>
</dbReference>
<name>A0A251U0H6_HELAN</name>
<evidence type="ECO:0000313" key="12">
    <source>
        <dbReference type="EMBL" id="OTG16868.1"/>
    </source>
</evidence>
<dbReference type="STRING" id="4232.A0A251U0H6"/>
<accession>A0A251U0H6</accession>
<proteinExistence type="inferred from homology"/>
<dbReference type="InterPro" id="IPR012677">
    <property type="entry name" value="Nucleotide-bd_a/b_plait_sf"/>
</dbReference>
<dbReference type="Pfam" id="PF00076">
    <property type="entry name" value="RRM_1"/>
    <property type="match status" value="4"/>
</dbReference>
<evidence type="ECO:0000256" key="6">
    <source>
        <dbReference type="ARBA" id="ARBA00022884"/>
    </source>
</evidence>
<dbReference type="CDD" id="cd12380">
    <property type="entry name" value="RRM3_I_PABPs"/>
    <property type="match status" value="1"/>
</dbReference>
<dbReference type="GO" id="GO:0005829">
    <property type="term" value="C:cytosol"/>
    <property type="evidence" value="ECO:0000318"/>
    <property type="project" value="GO_Central"/>
</dbReference>
<reference evidence="11 13" key="1">
    <citation type="journal article" date="2017" name="Nature">
        <title>The sunflower genome provides insights into oil metabolism, flowering and Asterid evolution.</title>
        <authorList>
            <person name="Badouin H."/>
            <person name="Gouzy J."/>
            <person name="Grassa C.J."/>
            <person name="Murat F."/>
            <person name="Staton S.E."/>
            <person name="Cottret L."/>
            <person name="Lelandais-Briere C."/>
            <person name="Owens G.L."/>
            <person name="Carrere S."/>
            <person name="Mayjonade B."/>
            <person name="Legrand L."/>
            <person name="Gill N."/>
            <person name="Kane N.C."/>
            <person name="Bowers J.E."/>
            <person name="Hubner S."/>
            <person name="Bellec A."/>
            <person name="Berard A."/>
            <person name="Berges H."/>
            <person name="Blanchet N."/>
            <person name="Boniface M.C."/>
            <person name="Brunel D."/>
            <person name="Catrice O."/>
            <person name="Chaidir N."/>
            <person name="Claudel C."/>
            <person name="Donnadieu C."/>
            <person name="Faraut T."/>
            <person name="Fievet G."/>
            <person name="Helmstetter N."/>
            <person name="King M."/>
            <person name="Knapp S.J."/>
            <person name="Lai Z."/>
            <person name="Le Paslier M.C."/>
            <person name="Lippi Y."/>
            <person name="Lorenzon L."/>
            <person name="Mandel J.R."/>
            <person name="Marage G."/>
            <person name="Marchand G."/>
            <person name="Marquand E."/>
            <person name="Bret-Mestries E."/>
            <person name="Morien E."/>
            <person name="Nambeesan S."/>
            <person name="Nguyen T."/>
            <person name="Pegot-Espagnet P."/>
            <person name="Pouilly N."/>
            <person name="Raftis F."/>
            <person name="Sallet E."/>
            <person name="Schiex T."/>
            <person name="Thomas J."/>
            <person name="Vandecasteele C."/>
            <person name="Vares D."/>
            <person name="Vear F."/>
            <person name="Vautrin S."/>
            <person name="Crespi M."/>
            <person name="Mangin B."/>
            <person name="Burke J.M."/>
            <person name="Salse J."/>
            <person name="Munos S."/>
            <person name="Vincourt P."/>
            <person name="Rieseberg L.H."/>
            <person name="Langlade N.B."/>
        </authorList>
    </citation>
    <scope>NUCLEOTIDE SEQUENCE [LARGE SCALE GENOMIC DNA]</scope>
    <source>
        <strain evidence="13">cv. SF193</strain>
        <tissue evidence="11">Leaves</tissue>
    </source>
</reference>
<feature type="domain" description="RRM" evidence="10">
    <location>
        <begin position="104"/>
        <end position="181"/>
    </location>
</feature>
<dbReference type="OMA" id="KPHGTKK"/>
<dbReference type="PROSITE" id="PS50102">
    <property type="entry name" value="RRM"/>
    <property type="match status" value="4"/>
</dbReference>
<keyword evidence="6 9" id="KW-0694">RNA-binding</keyword>
<dbReference type="InterPro" id="IPR003954">
    <property type="entry name" value="RRM_euk-type"/>
</dbReference>
<protein>
    <submittedName>
        <fullName evidence="12">Putative RNA recognition motif domain, eukaryote, Nucleotide-binding alpha-beta plait domain protein</fullName>
    </submittedName>
    <submittedName>
        <fullName evidence="11">RNA recognition motif domain, nucleotide-binding alpha-beta plait domain superfamily</fullName>
    </submittedName>
</protein>
<dbReference type="InterPro" id="IPR000504">
    <property type="entry name" value="RRM_dom"/>
</dbReference>
<dbReference type="GO" id="GO:0003730">
    <property type="term" value="F:mRNA 3'-UTR binding"/>
    <property type="evidence" value="ECO:0000318"/>
    <property type="project" value="GO_Central"/>
</dbReference>
<dbReference type="AlphaFoldDB" id="A0A251U0H6"/>
<dbReference type="EMBL" id="CM007898">
    <property type="protein sequence ID" value="OTG16868.1"/>
    <property type="molecule type" value="Genomic_DNA"/>
</dbReference>
<dbReference type="SMART" id="SM00361">
    <property type="entry name" value="RRM_1"/>
    <property type="match status" value="3"/>
</dbReference>
<keyword evidence="4" id="KW-0963">Cytoplasm</keyword>
<evidence type="ECO:0000256" key="4">
    <source>
        <dbReference type="ARBA" id="ARBA00022490"/>
    </source>
</evidence>
<dbReference type="EMBL" id="MNCJ02000324">
    <property type="protein sequence ID" value="KAF5793344.1"/>
    <property type="molecule type" value="Genomic_DNA"/>
</dbReference>
<dbReference type="FunFam" id="3.30.70.330:FF:000651">
    <property type="entry name" value="Poly(A) binding protein cytoplasmic 1 like"/>
    <property type="match status" value="1"/>
</dbReference>
<dbReference type="PANTHER" id="PTHR24012">
    <property type="entry name" value="RNA BINDING PROTEIN"/>
    <property type="match status" value="1"/>
</dbReference>
<dbReference type="Gramene" id="mRNA:HanXRQr2_Chr09g0416411">
    <property type="protein sequence ID" value="mRNA:HanXRQr2_Chr09g0416411"/>
    <property type="gene ID" value="HanXRQr2_Chr09g0416411"/>
</dbReference>
<dbReference type="OrthoDB" id="19742at2759"/>
<dbReference type="SMART" id="SM00360">
    <property type="entry name" value="RRM"/>
    <property type="match status" value="4"/>
</dbReference>
<evidence type="ECO:0000256" key="3">
    <source>
        <dbReference type="ARBA" id="ARBA00008557"/>
    </source>
</evidence>
<comment type="function">
    <text evidence="8">Binds the poly(A) tail of mRNA. Appears to be an important mediator of the multiple roles of the poly(A) tail in mRNA biogenesis, stability and translation.</text>
</comment>
<organism evidence="12 13">
    <name type="scientific">Helianthus annuus</name>
    <name type="common">Common sunflower</name>
    <dbReference type="NCBI Taxonomy" id="4232"/>
    <lineage>
        <taxon>Eukaryota</taxon>
        <taxon>Viridiplantae</taxon>
        <taxon>Streptophyta</taxon>
        <taxon>Embryophyta</taxon>
        <taxon>Tracheophyta</taxon>
        <taxon>Spermatophyta</taxon>
        <taxon>Magnoliopsida</taxon>
        <taxon>eudicotyledons</taxon>
        <taxon>Gunneridae</taxon>
        <taxon>Pentapetalae</taxon>
        <taxon>asterids</taxon>
        <taxon>campanulids</taxon>
        <taxon>Asterales</taxon>
        <taxon>Asteraceae</taxon>
        <taxon>Asteroideae</taxon>
        <taxon>Heliantheae alliance</taxon>
        <taxon>Heliantheae</taxon>
        <taxon>Helianthus</taxon>
    </lineage>
</organism>
<feature type="domain" description="RRM" evidence="10">
    <location>
        <begin position="191"/>
        <end position="268"/>
    </location>
</feature>
<evidence type="ECO:0000256" key="8">
    <source>
        <dbReference type="ARBA" id="ARBA00054110"/>
    </source>
</evidence>
<evidence type="ECO:0000256" key="2">
    <source>
        <dbReference type="ARBA" id="ARBA00004496"/>
    </source>
</evidence>